<accession>A0A4D7DWP9</accession>
<feature type="binding site" evidence="1">
    <location>
        <position position="16"/>
    </location>
    <ligand>
        <name>Zn(2+)</name>
        <dbReference type="ChEBI" id="CHEBI:29105"/>
    </ligand>
</feature>
<protein>
    <submittedName>
        <fullName evidence="2">DNA-3-methyladenine glycosylase I</fullName>
    </submittedName>
</protein>
<evidence type="ECO:0000313" key="2">
    <source>
        <dbReference type="EMBL" id="QCI98636.1"/>
    </source>
</evidence>
<dbReference type="PANTHER" id="PTHR30037:SF4">
    <property type="entry name" value="DNA-3-METHYLADENINE GLYCOSYLASE I"/>
    <property type="match status" value="1"/>
</dbReference>
<dbReference type="Gene3D" id="1.10.340.30">
    <property type="entry name" value="Hypothetical protein, domain 2"/>
    <property type="match status" value="1"/>
</dbReference>
<feature type="binding site" evidence="1">
    <location>
        <position position="189"/>
    </location>
    <ligand>
        <name>Zn(2+)</name>
        <dbReference type="ChEBI" id="CHEBI:29105"/>
    </ligand>
</feature>
<name>A0A4D7DWP9_9HYPH</name>
<dbReference type="KEGG" id="alf:CFBP5473_12460"/>
<dbReference type="GO" id="GO:0046872">
    <property type="term" value="F:metal ion binding"/>
    <property type="evidence" value="ECO:0007669"/>
    <property type="project" value="UniProtKB-KW"/>
</dbReference>
<organism evidence="2 4">
    <name type="scientific">Agrobacterium larrymoorei</name>
    <dbReference type="NCBI Taxonomy" id="160699"/>
    <lineage>
        <taxon>Bacteria</taxon>
        <taxon>Pseudomonadati</taxon>
        <taxon>Pseudomonadota</taxon>
        <taxon>Alphaproteobacteria</taxon>
        <taxon>Hyphomicrobiales</taxon>
        <taxon>Rhizobiaceae</taxon>
        <taxon>Rhizobium/Agrobacterium group</taxon>
        <taxon>Agrobacterium</taxon>
    </lineage>
</organism>
<dbReference type="PANTHER" id="PTHR30037">
    <property type="entry name" value="DNA-3-METHYLADENINE GLYCOSYLASE 1"/>
    <property type="match status" value="1"/>
</dbReference>
<reference evidence="3 5" key="2">
    <citation type="submission" date="2021-03" db="EMBL/GenBank/DDBJ databases">
        <title>Rapid diversification of plasmids in a genus of pathogenic and nitrogen fixing bacteria.</title>
        <authorList>
            <person name="Weisberg A.J."/>
            <person name="Miller M."/>
            <person name="Ream W."/>
            <person name="Grunwald N.J."/>
            <person name="Chang J.H."/>
        </authorList>
    </citation>
    <scope>NUCLEOTIDE SEQUENCE [LARGE SCALE GENOMIC DNA]</scope>
    <source>
        <strain evidence="3 5">AF3.44</strain>
    </source>
</reference>
<evidence type="ECO:0000313" key="5">
    <source>
        <dbReference type="Proteomes" id="UP000826513"/>
    </source>
</evidence>
<evidence type="ECO:0000313" key="3">
    <source>
        <dbReference type="EMBL" id="QYA05899.1"/>
    </source>
</evidence>
<evidence type="ECO:0000313" key="4">
    <source>
        <dbReference type="Proteomes" id="UP000298545"/>
    </source>
</evidence>
<dbReference type="STRING" id="1367849.GCA_000518585_00999"/>
<reference evidence="2 4" key="1">
    <citation type="submission" date="2019-04" db="EMBL/GenBank/DDBJ databases">
        <title>Complete genome sequence of Agrobacterium larrymoorei CFBP5473.</title>
        <authorList>
            <person name="Haryono M."/>
            <person name="Chou L."/>
            <person name="Lin Y.-C."/>
            <person name="Lai E.-M."/>
            <person name="Kuo C.-H."/>
        </authorList>
    </citation>
    <scope>NUCLEOTIDE SEQUENCE [LARGE SCALE GENOMIC DNA]</scope>
    <source>
        <strain evidence="2 4">CFBP5473</strain>
    </source>
</reference>
<dbReference type="EMBL" id="CP039691">
    <property type="protein sequence ID" value="QCI98636.1"/>
    <property type="molecule type" value="Genomic_DNA"/>
</dbReference>
<dbReference type="GO" id="GO:0006284">
    <property type="term" value="P:base-excision repair"/>
    <property type="evidence" value="ECO:0007669"/>
    <property type="project" value="InterPro"/>
</dbReference>
<dbReference type="EMBL" id="CP072167">
    <property type="protein sequence ID" value="QYA05899.1"/>
    <property type="molecule type" value="Genomic_DNA"/>
</dbReference>
<dbReference type="SUPFAM" id="SSF48150">
    <property type="entry name" value="DNA-glycosylase"/>
    <property type="match status" value="1"/>
</dbReference>
<sequence>MTETGLLTGEDGQVRCFWQQGLDDYRRYHDEEWGYPVTDDRRLFEKICLEGFQSGLSWLTILRKREAFRAAFAGFDFEKVAQFDEMDIERCLADKGIVRHRGKIVSTINNARRAVELRNEFGTLARYFWSFEPGQEERPPVFDYATLRANPITPASTRLSKDLKKRGWTFVGPTTVYAFMQAMGMVNDHIEGCHCRPRIEALRQEFSRP</sequence>
<dbReference type="AlphaFoldDB" id="A0A4D7DWP9"/>
<gene>
    <name evidence="2" type="ORF">CFBP5473_12460</name>
    <name evidence="3" type="ORF">J5285_07270</name>
</gene>
<dbReference type="Pfam" id="PF03352">
    <property type="entry name" value="Adenine_glyco"/>
    <property type="match status" value="1"/>
</dbReference>
<dbReference type="InterPro" id="IPR005019">
    <property type="entry name" value="Adenine_glyco"/>
</dbReference>
<evidence type="ECO:0000256" key="1">
    <source>
        <dbReference type="PIRSR" id="PIRSR605019-1"/>
    </source>
</evidence>
<dbReference type="InterPro" id="IPR052891">
    <property type="entry name" value="DNA-3mA_glycosylase"/>
</dbReference>
<dbReference type="InterPro" id="IPR011257">
    <property type="entry name" value="DNA_glycosylase"/>
</dbReference>
<feature type="binding site" evidence="1">
    <location>
        <position position="29"/>
    </location>
    <ligand>
        <name>Zn(2+)</name>
        <dbReference type="ChEBI" id="CHEBI:29105"/>
    </ligand>
</feature>
<feature type="binding site" evidence="1">
    <location>
        <position position="193"/>
    </location>
    <ligand>
        <name>Zn(2+)</name>
        <dbReference type="ChEBI" id="CHEBI:29105"/>
    </ligand>
</feature>
<dbReference type="GO" id="GO:0008725">
    <property type="term" value="F:DNA-3-methyladenine glycosylase activity"/>
    <property type="evidence" value="ECO:0007669"/>
    <property type="project" value="InterPro"/>
</dbReference>
<dbReference type="Proteomes" id="UP000826513">
    <property type="component" value="Chromosome 1"/>
</dbReference>
<dbReference type="RefSeq" id="WP_027673875.1">
    <property type="nucleotide sequence ID" value="NZ_CP039691.1"/>
</dbReference>
<keyword evidence="1" id="KW-0479">Metal-binding</keyword>
<dbReference type="Proteomes" id="UP000298545">
    <property type="component" value="Chromosome circular"/>
</dbReference>
<dbReference type="OrthoDB" id="9807664at2"/>
<keyword evidence="1" id="KW-0862">Zinc</keyword>
<keyword evidence="5" id="KW-1185">Reference proteome</keyword>
<proteinExistence type="predicted"/>